<protein>
    <submittedName>
        <fullName evidence="1">Uncharacterized protein</fullName>
    </submittedName>
</protein>
<keyword evidence="2" id="KW-1185">Reference proteome</keyword>
<dbReference type="Proteomes" id="UP001148838">
    <property type="component" value="Unassembled WGS sequence"/>
</dbReference>
<sequence length="69" mass="8172">MDLREVGYDDRDWINVAQDRDRWRAYCEIRDCTIVPSRTRIGNGFGRRLCVNIRALERLPPQTRSGTYV</sequence>
<comment type="caution">
    <text evidence="1">The sequence shown here is derived from an EMBL/GenBank/DDBJ whole genome shotgun (WGS) entry which is preliminary data.</text>
</comment>
<organism evidence="1 2">
    <name type="scientific">Periplaneta americana</name>
    <name type="common">American cockroach</name>
    <name type="synonym">Blatta americana</name>
    <dbReference type="NCBI Taxonomy" id="6978"/>
    <lineage>
        <taxon>Eukaryota</taxon>
        <taxon>Metazoa</taxon>
        <taxon>Ecdysozoa</taxon>
        <taxon>Arthropoda</taxon>
        <taxon>Hexapoda</taxon>
        <taxon>Insecta</taxon>
        <taxon>Pterygota</taxon>
        <taxon>Neoptera</taxon>
        <taxon>Polyneoptera</taxon>
        <taxon>Dictyoptera</taxon>
        <taxon>Blattodea</taxon>
        <taxon>Blattoidea</taxon>
        <taxon>Blattidae</taxon>
        <taxon>Blattinae</taxon>
        <taxon>Periplaneta</taxon>
    </lineage>
</organism>
<accession>A0ABQ8SLV5</accession>
<dbReference type="EMBL" id="JAJSOF020000025">
    <property type="protein sequence ID" value="KAJ4434445.1"/>
    <property type="molecule type" value="Genomic_DNA"/>
</dbReference>
<gene>
    <name evidence="1" type="ORF">ANN_23007</name>
</gene>
<evidence type="ECO:0000313" key="2">
    <source>
        <dbReference type="Proteomes" id="UP001148838"/>
    </source>
</evidence>
<proteinExistence type="predicted"/>
<name>A0ABQ8SLV5_PERAM</name>
<reference evidence="1 2" key="1">
    <citation type="journal article" date="2022" name="Allergy">
        <title>Genome assembly and annotation of Periplaneta americana reveal a comprehensive cockroach allergen profile.</title>
        <authorList>
            <person name="Wang L."/>
            <person name="Xiong Q."/>
            <person name="Saelim N."/>
            <person name="Wang L."/>
            <person name="Nong W."/>
            <person name="Wan A.T."/>
            <person name="Shi M."/>
            <person name="Liu X."/>
            <person name="Cao Q."/>
            <person name="Hui J.H.L."/>
            <person name="Sookrung N."/>
            <person name="Leung T.F."/>
            <person name="Tungtrongchitr A."/>
            <person name="Tsui S.K.W."/>
        </authorList>
    </citation>
    <scope>NUCLEOTIDE SEQUENCE [LARGE SCALE GENOMIC DNA]</scope>
    <source>
        <strain evidence="1">PWHHKU_190912</strain>
    </source>
</reference>
<evidence type="ECO:0000313" key="1">
    <source>
        <dbReference type="EMBL" id="KAJ4434445.1"/>
    </source>
</evidence>